<evidence type="ECO:0008006" key="3">
    <source>
        <dbReference type="Google" id="ProtNLM"/>
    </source>
</evidence>
<reference evidence="1 2" key="1">
    <citation type="submission" date="2016-05" db="EMBL/GenBank/DDBJ databases">
        <title>Complete genome sequence of a phthalic acid esters degrading Mycobacterium sp. YC-RL4.</title>
        <authorList>
            <person name="Ren L."/>
            <person name="Fan S."/>
            <person name="Ruth N."/>
            <person name="Jia Y."/>
            <person name="Wang J."/>
            <person name="Qiao C."/>
        </authorList>
    </citation>
    <scope>NUCLEOTIDE SEQUENCE [LARGE SCALE GENOMIC DNA]</scope>
    <source>
        <strain evidence="1 2">YC-RL4</strain>
    </source>
</reference>
<gene>
    <name evidence="1" type="ORF">A7U43_08140</name>
</gene>
<organism evidence="1 2">
    <name type="scientific">Mycobacterium adipatum</name>
    <dbReference type="NCBI Taxonomy" id="1682113"/>
    <lineage>
        <taxon>Bacteria</taxon>
        <taxon>Bacillati</taxon>
        <taxon>Actinomycetota</taxon>
        <taxon>Actinomycetes</taxon>
        <taxon>Mycobacteriales</taxon>
        <taxon>Mycobacteriaceae</taxon>
        <taxon>Mycobacterium</taxon>
    </lineage>
</organism>
<dbReference type="Pfam" id="PF10969">
    <property type="entry name" value="DUF2771"/>
    <property type="match status" value="1"/>
</dbReference>
<dbReference type="KEGG" id="madi:A7U43_08140"/>
<dbReference type="AlphaFoldDB" id="A0A172UK85"/>
<dbReference type="EMBL" id="CP015596">
    <property type="protein sequence ID" value="ANE79300.1"/>
    <property type="molecule type" value="Genomic_DNA"/>
</dbReference>
<evidence type="ECO:0000313" key="1">
    <source>
        <dbReference type="EMBL" id="ANE79300.1"/>
    </source>
</evidence>
<name>A0A172UK85_9MYCO</name>
<dbReference type="RefSeq" id="WP_067993321.1">
    <property type="nucleotide sequence ID" value="NZ_CP015596.1"/>
</dbReference>
<keyword evidence="2" id="KW-1185">Reference proteome</keyword>
<evidence type="ECO:0000313" key="2">
    <source>
        <dbReference type="Proteomes" id="UP000077143"/>
    </source>
</evidence>
<accession>A0A172UK85</accession>
<dbReference type="STRING" id="1682113.A7U43_08140"/>
<dbReference type="InterPro" id="IPR024495">
    <property type="entry name" value="DUF2771"/>
</dbReference>
<protein>
    <recommendedName>
        <fullName evidence="3">DUF2771 domain-containing protein</fullName>
    </recommendedName>
</protein>
<sequence>MKRAIAILAAVAVLATAGTGVLVWQLSKDGGQRYPEISAYAHGKTVRVGPYFYCDVVNLDACENPETTGELTVTSRGPVQLAVDPPISEAPWLLLRTYEDADAPVAQEFRPGAAKAITIPTVDARYGKLTGIVVQLPTLVRDEAGNEFPLPHAEWSVRTSWEPGQEYSESVTDFHPAQ</sequence>
<dbReference type="OrthoDB" id="4772953at2"/>
<proteinExistence type="predicted"/>
<dbReference type="Proteomes" id="UP000077143">
    <property type="component" value="Chromosome"/>
</dbReference>